<evidence type="ECO:0000313" key="8">
    <source>
        <dbReference type="Proteomes" id="UP001183414"/>
    </source>
</evidence>
<protein>
    <submittedName>
        <fullName evidence="7">ErmE/ErmH/ErmO/ErmR family 23S rRNA (Adenine(2058)-N(6))-methyltransferase</fullName>
    </submittedName>
</protein>
<feature type="domain" description="Ribosomal RNA adenine methylase transferase N-terminal" evidence="6">
    <location>
        <begin position="18"/>
        <end position="182"/>
    </location>
</feature>
<evidence type="ECO:0000256" key="2">
    <source>
        <dbReference type="ARBA" id="ARBA00022679"/>
    </source>
</evidence>
<keyword evidence="2 5" id="KW-0808">Transferase</keyword>
<dbReference type="NCBIfam" id="NF000499">
    <property type="entry name" value="Erm23S_rRNA_broad"/>
    <property type="match status" value="1"/>
</dbReference>
<feature type="binding site" evidence="5">
    <location>
        <position position="100"/>
    </location>
    <ligand>
        <name>S-adenosyl-L-methionine</name>
        <dbReference type="ChEBI" id="CHEBI:59789"/>
    </ligand>
</feature>
<feature type="binding site" evidence="5">
    <location>
        <position position="38"/>
    </location>
    <ligand>
        <name>S-adenosyl-L-methionine</name>
        <dbReference type="ChEBI" id="CHEBI:59789"/>
    </ligand>
</feature>
<proteinExistence type="inferred from homology"/>
<evidence type="ECO:0000256" key="5">
    <source>
        <dbReference type="PROSITE-ProRule" id="PRU01026"/>
    </source>
</evidence>
<keyword evidence="1 5" id="KW-0489">Methyltransferase</keyword>
<dbReference type="Gene3D" id="3.40.50.150">
    <property type="entry name" value="Vaccinia Virus protein VP39"/>
    <property type="match status" value="1"/>
</dbReference>
<keyword evidence="3 5" id="KW-0949">S-adenosyl-L-methionine</keyword>
<organism evidence="7 8">
    <name type="scientific">Streptomyces hazeniae</name>
    <dbReference type="NCBI Taxonomy" id="3075538"/>
    <lineage>
        <taxon>Bacteria</taxon>
        <taxon>Bacillati</taxon>
        <taxon>Actinomycetota</taxon>
        <taxon>Actinomycetes</taxon>
        <taxon>Kitasatosporales</taxon>
        <taxon>Streptomycetaceae</taxon>
        <taxon>Streptomyces</taxon>
    </lineage>
</organism>
<feature type="binding site" evidence="5">
    <location>
        <position position="59"/>
    </location>
    <ligand>
        <name>S-adenosyl-L-methionine</name>
        <dbReference type="ChEBI" id="CHEBI:59789"/>
    </ligand>
</feature>
<dbReference type="CDD" id="cd02440">
    <property type="entry name" value="AdoMet_MTases"/>
    <property type="match status" value="1"/>
</dbReference>
<dbReference type="Proteomes" id="UP001183414">
    <property type="component" value="Unassembled WGS sequence"/>
</dbReference>
<evidence type="ECO:0000256" key="1">
    <source>
        <dbReference type="ARBA" id="ARBA00022603"/>
    </source>
</evidence>
<dbReference type="InterPro" id="IPR020598">
    <property type="entry name" value="rRNA_Ade_methylase_Trfase_N"/>
</dbReference>
<evidence type="ECO:0000313" key="7">
    <source>
        <dbReference type="EMBL" id="MDT0377754.1"/>
    </source>
</evidence>
<name>A0ABU2NLA6_9ACTN</name>
<comment type="caution">
    <text evidence="7">The sequence shown here is derived from an EMBL/GenBank/DDBJ whole genome shotgun (WGS) entry which is preliminary data.</text>
</comment>
<dbReference type="InterPro" id="IPR023165">
    <property type="entry name" value="rRNA_Ade_diMease-like_C"/>
</dbReference>
<dbReference type="InterPro" id="IPR001737">
    <property type="entry name" value="KsgA/Erm"/>
</dbReference>
<evidence type="ECO:0000259" key="6">
    <source>
        <dbReference type="SMART" id="SM00650"/>
    </source>
</evidence>
<comment type="similarity">
    <text evidence="5">Belongs to the class I-like SAM-binding methyltransferase superfamily. rRNA adenine N(6)-methyltransferase family.</text>
</comment>
<dbReference type="SUPFAM" id="SSF53335">
    <property type="entry name" value="S-adenosyl-L-methionine-dependent methyltransferases"/>
    <property type="match status" value="1"/>
</dbReference>
<dbReference type="RefSeq" id="WP_311671679.1">
    <property type="nucleotide sequence ID" value="NZ_JAVREQ010000001.1"/>
</dbReference>
<accession>A0ABU2NLA6</accession>
<dbReference type="Pfam" id="PF00398">
    <property type="entry name" value="RrnaAD"/>
    <property type="match status" value="1"/>
</dbReference>
<feature type="binding site" evidence="5">
    <location>
        <position position="13"/>
    </location>
    <ligand>
        <name>S-adenosyl-L-methionine</name>
        <dbReference type="ChEBI" id="CHEBI:59789"/>
    </ligand>
</feature>
<keyword evidence="4 5" id="KW-0694">RNA-binding</keyword>
<dbReference type="PROSITE" id="PS51689">
    <property type="entry name" value="SAM_RNA_A_N6_MT"/>
    <property type="match status" value="1"/>
</dbReference>
<dbReference type="PROSITE" id="PS01131">
    <property type="entry name" value="RRNA_A_DIMETH"/>
    <property type="match status" value="1"/>
</dbReference>
<dbReference type="EMBL" id="JAVREQ010000001">
    <property type="protein sequence ID" value="MDT0377754.1"/>
    <property type="molecule type" value="Genomic_DNA"/>
</dbReference>
<gene>
    <name evidence="7" type="primary">erm</name>
    <name evidence="7" type="ORF">RM572_03060</name>
</gene>
<dbReference type="PANTHER" id="PTHR11727">
    <property type="entry name" value="DIMETHYLADENOSINE TRANSFERASE"/>
    <property type="match status" value="1"/>
</dbReference>
<dbReference type="Gene3D" id="1.10.8.100">
    <property type="entry name" value="Ribosomal RNA adenine dimethylase-like, domain 2"/>
    <property type="match status" value="1"/>
</dbReference>
<dbReference type="PANTHER" id="PTHR11727:SF7">
    <property type="entry name" value="DIMETHYLADENOSINE TRANSFERASE-RELATED"/>
    <property type="match status" value="1"/>
</dbReference>
<evidence type="ECO:0000256" key="3">
    <source>
        <dbReference type="ARBA" id="ARBA00022691"/>
    </source>
</evidence>
<dbReference type="InterPro" id="IPR020596">
    <property type="entry name" value="rRNA_Ade_Mease_Trfase_CS"/>
</dbReference>
<evidence type="ECO:0000256" key="4">
    <source>
        <dbReference type="ARBA" id="ARBA00022884"/>
    </source>
</evidence>
<dbReference type="InterPro" id="IPR029063">
    <property type="entry name" value="SAM-dependent_MTases_sf"/>
</dbReference>
<feature type="binding site" evidence="5">
    <location>
        <position position="11"/>
    </location>
    <ligand>
        <name>S-adenosyl-L-methionine</name>
        <dbReference type="ChEBI" id="CHEBI:59789"/>
    </ligand>
</feature>
<sequence>MARRRSTLSQNFLHDPAVVHRLVHASRLRPDDLVVEPGAGEGVLTRALARRCRQVVAYEIDPRLAAALPRRLRNEPNVRTVTGDFLRARPPREPFAVVGNIPYARTSDIVPWCLGAPAMTSATLLTQLEYARKRTGGYGRWSLVTVGSWPEFAWRVEGRVPRESFTPVPRTDSAVLRIARRPAPLLPRPALPAYREFVAHGFTGVGGSLGATLARRHRTRRVRDAFAAAGLEPGTPVGLVPPDTWVELFRRLG</sequence>
<dbReference type="SMART" id="SM00650">
    <property type="entry name" value="rADc"/>
    <property type="match status" value="1"/>
</dbReference>
<feature type="binding site" evidence="5">
    <location>
        <position position="84"/>
    </location>
    <ligand>
        <name>S-adenosyl-L-methionine</name>
        <dbReference type="ChEBI" id="CHEBI:59789"/>
    </ligand>
</feature>
<reference evidence="8" key="1">
    <citation type="submission" date="2023-07" db="EMBL/GenBank/DDBJ databases">
        <title>30 novel species of actinomycetes from the DSMZ collection.</title>
        <authorList>
            <person name="Nouioui I."/>
        </authorList>
    </citation>
    <scope>NUCLEOTIDE SEQUENCE [LARGE SCALE GENOMIC DNA]</scope>
    <source>
        <strain evidence="8">DSM 42041</strain>
    </source>
</reference>
<dbReference type="NCBIfam" id="NF000337">
    <property type="entry name" value="erm_SHROVE"/>
    <property type="match status" value="1"/>
</dbReference>
<keyword evidence="8" id="KW-1185">Reference proteome</keyword>